<dbReference type="RefSeq" id="WP_343903559.1">
    <property type="nucleotide sequence ID" value="NZ_BAAAIS010000002.1"/>
</dbReference>
<comment type="caution">
    <text evidence="2">The sequence shown here is derived from an EMBL/GenBank/DDBJ whole genome shotgun (WGS) entry which is preliminary data.</text>
</comment>
<protein>
    <submittedName>
        <fullName evidence="2">Uncharacterized protein</fullName>
    </submittedName>
</protein>
<evidence type="ECO:0000313" key="2">
    <source>
        <dbReference type="EMBL" id="MFD1834122.1"/>
    </source>
</evidence>
<proteinExistence type="predicted"/>
<reference evidence="3" key="1">
    <citation type="journal article" date="2019" name="Int. J. Syst. Evol. Microbiol.">
        <title>The Global Catalogue of Microorganisms (GCM) 10K type strain sequencing project: providing services to taxonomists for standard genome sequencing and annotation.</title>
        <authorList>
            <consortium name="The Broad Institute Genomics Platform"/>
            <consortium name="The Broad Institute Genome Sequencing Center for Infectious Disease"/>
            <person name="Wu L."/>
            <person name="Ma J."/>
        </authorList>
    </citation>
    <scope>NUCLEOTIDE SEQUENCE [LARGE SCALE GENOMIC DNA]</scope>
    <source>
        <strain evidence="3">JCM 11650</strain>
    </source>
</reference>
<accession>A0ABW4PV11</accession>
<evidence type="ECO:0000313" key="3">
    <source>
        <dbReference type="Proteomes" id="UP001597280"/>
    </source>
</evidence>
<evidence type="ECO:0000256" key="1">
    <source>
        <dbReference type="SAM" id="MobiDB-lite"/>
    </source>
</evidence>
<gene>
    <name evidence="2" type="ORF">ACFSDA_03445</name>
</gene>
<name>A0ABW4PV11_9MICO</name>
<sequence length="301" mass="33340">MTLIDHSDDAPAADAPRPAPRPWFLGDVPVPEAVDPDDPEGRALLRSQLPAFDWPGHLQDLLDFVGEGRRVTRTGTFYVADVRAYRRGGRSPARRRDRWSTWDPAPGLDERARMLRGLGWVEIVDHVLQPTALCPDREALRDAAGTAMLQAMRDGLAAILAQRLQRQGHDLWLRAEDSPREPLTEALLLATRPEGLLLPWAPMDGDLDHCRQVCEYLAGLLQHPAIRSVPLDPYTGHPHPTALRELAHLGAVLEDLVRWGVLSAEGGDPELDRSVRAGIATRYRAPLVLRAAIAEVEAGMW</sequence>
<keyword evidence="3" id="KW-1185">Reference proteome</keyword>
<organism evidence="2 3">
    <name type="scientific">Brachybacterium rhamnosum</name>
    <dbReference type="NCBI Taxonomy" id="173361"/>
    <lineage>
        <taxon>Bacteria</taxon>
        <taxon>Bacillati</taxon>
        <taxon>Actinomycetota</taxon>
        <taxon>Actinomycetes</taxon>
        <taxon>Micrococcales</taxon>
        <taxon>Dermabacteraceae</taxon>
        <taxon>Brachybacterium</taxon>
    </lineage>
</organism>
<dbReference type="Proteomes" id="UP001597280">
    <property type="component" value="Unassembled WGS sequence"/>
</dbReference>
<dbReference type="EMBL" id="JBHUFL010000002">
    <property type="protein sequence ID" value="MFD1834122.1"/>
    <property type="molecule type" value="Genomic_DNA"/>
</dbReference>
<feature type="region of interest" description="Disordered" evidence="1">
    <location>
        <begin position="1"/>
        <end position="41"/>
    </location>
</feature>